<dbReference type="AlphaFoldDB" id="S4XII5"/>
<name>S4XII5_9CORY</name>
<dbReference type="STRING" id="1200352.A606_09405"/>
<evidence type="ECO:0000313" key="2">
    <source>
        <dbReference type="Proteomes" id="UP000014809"/>
    </source>
</evidence>
<proteinExistence type="predicted"/>
<protein>
    <submittedName>
        <fullName evidence="1">Uncharacterized protein</fullName>
    </submittedName>
</protein>
<sequence>MKVGTWAAMNGEVTLTREDLAAAVDASAHLPSPSLKLGHEGTLAGDDAPAVGRVVNLRLADDGDTLIGDFTDIPGWLSHILPESYPQRSIEAQLDYRDNGKTWPFVVEAVALLGEQWPAVSTLTDLRDLYTA</sequence>
<evidence type="ECO:0000313" key="1">
    <source>
        <dbReference type="EMBL" id="AGP31520.1"/>
    </source>
</evidence>
<dbReference type="PATRIC" id="fig|1200352.3.peg.1914"/>
<organism evidence="1 2">
    <name type="scientific">Corynebacterium terpenotabidum Y-11</name>
    <dbReference type="NCBI Taxonomy" id="1200352"/>
    <lineage>
        <taxon>Bacteria</taxon>
        <taxon>Bacillati</taxon>
        <taxon>Actinomycetota</taxon>
        <taxon>Actinomycetes</taxon>
        <taxon>Mycobacteriales</taxon>
        <taxon>Corynebacteriaceae</taxon>
        <taxon>Corynebacterium</taxon>
    </lineage>
</organism>
<dbReference type="OrthoDB" id="4419617at2"/>
<dbReference type="HOGENOM" id="CLU_1913545_0_0_11"/>
<accession>S4XII5</accession>
<dbReference type="KEGG" id="cter:A606_09405"/>
<keyword evidence="2" id="KW-1185">Reference proteome</keyword>
<dbReference type="eggNOG" id="ENOG5031U8R">
    <property type="taxonomic scope" value="Bacteria"/>
</dbReference>
<gene>
    <name evidence="1" type="ORF">A606_09405</name>
</gene>
<dbReference type="Proteomes" id="UP000014809">
    <property type="component" value="Chromosome"/>
</dbReference>
<reference evidence="1 2" key="1">
    <citation type="submission" date="2012-06" db="EMBL/GenBank/DDBJ databases">
        <title>Complete genome sequence of Corynebacterium terpenotabidum Y-11 (=DSM 44721).</title>
        <authorList>
            <person name="Ruckert C."/>
            <person name="Albersmeier A."/>
            <person name="Al-Dilaimi A."/>
            <person name="Szczepanowski R."/>
            <person name="Kalinowski J."/>
        </authorList>
    </citation>
    <scope>NUCLEOTIDE SEQUENCE [LARGE SCALE GENOMIC DNA]</scope>
    <source>
        <strain evidence="1 2">Y-11</strain>
    </source>
</reference>
<dbReference type="EMBL" id="CP003696">
    <property type="protein sequence ID" value="AGP31520.1"/>
    <property type="molecule type" value="Genomic_DNA"/>
</dbReference>